<dbReference type="InterPro" id="IPR024747">
    <property type="entry name" value="Pyridox_Oxase-rel"/>
</dbReference>
<proteinExistence type="predicted"/>
<keyword evidence="2" id="KW-1185">Reference proteome</keyword>
<accession>A0A5R9G7X0</accession>
<sequence length="208" mass="23709">MRRSTFHMKEEEEIEAFLKEMTFGFLGTHGDDGYPHMTPINFVYEGGAFYMHGSRVGQKMRNLKANERVTFAVAKEFALIPSYWNDPAMACPATAFFKSVFVRGTAVVIEDAAEKAAAFEAFMRKLQPEGGYEPITPEHPQYAKELKAVGMIKIVVDDMTAKFKFGQNWPEARTDHVSSELERRGRPMDADTAELMRKYCPHHKQQES</sequence>
<dbReference type="EMBL" id="VCIW01000010">
    <property type="protein sequence ID" value="TLS51169.1"/>
    <property type="molecule type" value="Genomic_DNA"/>
</dbReference>
<dbReference type="Pfam" id="PF12900">
    <property type="entry name" value="Pyridox_ox_2"/>
    <property type="match status" value="1"/>
</dbReference>
<dbReference type="Gene3D" id="2.30.110.10">
    <property type="entry name" value="Electron Transport, Fmn-binding Protein, Chain A"/>
    <property type="match status" value="1"/>
</dbReference>
<reference evidence="1 2" key="1">
    <citation type="submission" date="2019-05" db="EMBL/GenBank/DDBJ databases">
        <authorList>
            <person name="Narsing Rao M.P."/>
            <person name="Li W.J."/>
        </authorList>
    </citation>
    <scope>NUCLEOTIDE SEQUENCE [LARGE SCALE GENOMIC DNA]</scope>
    <source>
        <strain evidence="1 2">SYSU_K30003</strain>
    </source>
</reference>
<gene>
    <name evidence="1" type="ORF">FE782_15645</name>
</gene>
<comment type="caution">
    <text evidence="1">The sequence shown here is derived from an EMBL/GenBank/DDBJ whole genome shotgun (WGS) entry which is preliminary data.</text>
</comment>
<dbReference type="OrthoDB" id="9794935at2"/>
<dbReference type="InterPro" id="IPR012349">
    <property type="entry name" value="Split_barrel_FMN-bd"/>
</dbReference>
<evidence type="ECO:0000313" key="1">
    <source>
        <dbReference type="EMBL" id="TLS51169.1"/>
    </source>
</evidence>
<name>A0A5R9G7X0_9BACL</name>
<evidence type="ECO:0000313" key="2">
    <source>
        <dbReference type="Proteomes" id="UP000309676"/>
    </source>
</evidence>
<protein>
    <submittedName>
        <fullName evidence="1">Flavin-nucleotide-binding protein</fullName>
    </submittedName>
</protein>
<organism evidence="1 2">
    <name type="scientific">Paenibacillus antri</name>
    <dbReference type="NCBI Taxonomy" id="2582848"/>
    <lineage>
        <taxon>Bacteria</taxon>
        <taxon>Bacillati</taxon>
        <taxon>Bacillota</taxon>
        <taxon>Bacilli</taxon>
        <taxon>Bacillales</taxon>
        <taxon>Paenibacillaceae</taxon>
        <taxon>Paenibacillus</taxon>
    </lineage>
</organism>
<dbReference type="PANTHER" id="PTHR34071">
    <property type="entry name" value="5-NITROIMIDAZOLE ANTIBIOTICS RESISTANCE PROTEIN, NIMA-FAMILY-RELATED PROTEIN-RELATED"/>
    <property type="match status" value="1"/>
</dbReference>
<dbReference type="SUPFAM" id="SSF50475">
    <property type="entry name" value="FMN-binding split barrel"/>
    <property type="match status" value="1"/>
</dbReference>
<dbReference type="PANTHER" id="PTHR34071:SF2">
    <property type="entry name" value="FLAVIN-NUCLEOTIDE-BINDING PROTEIN"/>
    <property type="match status" value="1"/>
</dbReference>
<dbReference type="AlphaFoldDB" id="A0A5R9G7X0"/>
<dbReference type="RefSeq" id="WP_138195163.1">
    <property type="nucleotide sequence ID" value="NZ_VCIW01000010.1"/>
</dbReference>
<dbReference type="Proteomes" id="UP000309676">
    <property type="component" value="Unassembled WGS sequence"/>
</dbReference>